<dbReference type="Pfam" id="PF00930">
    <property type="entry name" value="DPPIV_N"/>
    <property type="match status" value="1"/>
</dbReference>
<evidence type="ECO:0000313" key="4">
    <source>
        <dbReference type="Proteomes" id="UP001500298"/>
    </source>
</evidence>
<dbReference type="PANTHER" id="PTHR11731">
    <property type="entry name" value="PROTEASE FAMILY S9B,C DIPEPTIDYL-PEPTIDASE IV-RELATED"/>
    <property type="match status" value="1"/>
</dbReference>
<dbReference type="EMBL" id="BAABJX010000033">
    <property type="protein sequence ID" value="GAA4836545.1"/>
    <property type="molecule type" value="Genomic_DNA"/>
</dbReference>
<dbReference type="SUPFAM" id="SSF53474">
    <property type="entry name" value="alpha/beta-Hydrolases"/>
    <property type="match status" value="1"/>
</dbReference>
<dbReference type="PANTHER" id="PTHR11731:SF193">
    <property type="entry name" value="DIPEPTIDYL PEPTIDASE 9"/>
    <property type="match status" value="1"/>
</dbReference>
<dbReference type="Pfam" id="PF00326">
    <property type="entry name" value="Peptidase_S9"/>
    <property type="match status" value="1"/>
</dbReference>
<proteinExistence type="predicted"/>
<dbReference type="InterPro" id="IPR001375">
    <property type="entry name" value="Peptidase_S9_cat"/>
</dbReference>
<gene>
    <name evidence="3" type="ORF">GCM10023331_22180</name>
</gene>
<dbReference type="Gene3D" id="2.140.10.30">
    <property type="entry name" value="Dipeptidylpeptidase IV, N-terminal domain"/>
    <property type="match status" value="1"/>
</dbReference>
<dbReference type="InterPro" id="IPR002469">
    <property type="entry name" value="Peptidase_S9B_N"/>
</dbReference>
<dbReference type="InterPro" id="IPR050278">
    <property type="entry name" value="Serine_Prot_S9B/DPPIV"/>
</dbReference>
<reference evidence="4" key="1">
    <citation type="journal article" date="2019" name="Int. J. Syst. Evol. Microbiol.">
        <title>The Global Catalogue of Microorganisms (GCM) 10K type strain sequencing project: providing services to taxonomists for standard genome sequencing and annotation.</title>
        <authorList>
            <consortium name="The Broad Institute Genomics Platform"/>
            <consortium name="The Broad Institute Genome Sequencing Center for Infectious Disease"/>
            <person name="Wu L."/>
            <person name="Ma J."/>
        </authorList>
    </citation>
    <scope>NUCLEOTIDE SEQUENCE [LARGE SCALE GENOMIC DNA]</scope>
    <source>
        <strain evidence="4">JCM 18326</strain>
    </source>
</reference>
<dbReference type="SUPFAM" id="SSF82171">
    <property type="entry name" value="DPP6 N-terminal domain-like"/>
    <property type="match status" value="1"/>
</dbReference>
<name>A0ABP9DCI6_9BACT</name>
<evidence type="ECO:0000259" key="1">
    <source>
        <dbReference type="Pfam" id="PF00326"/>
    </source>
</evidence>
<comment type="caution">
    <text evidence="3">The sequence shown here is derived from an EMBL/GenBank/DDBJ whole genome shotgun (WGS) entry which is preliminary data.</text>
</comment>
<organism evidence="3 4">
    <name type="scientific">Algivirga pacifica</name>
    <dbReference type="NCBI Taxonomy" id="1162670"/>
    <lineage>
        <taxon>Bacteria</taxon>
        <taxon>Pseudomonadati</taxon>
        <taxon>Bacteroidota</taxon>
        <taxon>Cytophagia</taxon>
        <taxon>Cytophagales</taxon>
        <taxon>Flammeovirgaceae</taxon>
        <taxon>Algivirga</taxon>
    </lineage>
</organism>
<keyword evidence="4" id="KW-1185">Reference proteome</keyword>
<feature type="domain" description="Peptidase S9 prolyl oligopeptidase catalytic" evidence="1">
    <location>
        <begin position="540"/>
        <end position="735"/>
    </location>
</feature>
<dbReference type="Gene3D" id="3.40.50.1820">
    <property type="entry name" value="alpha/beta hydrolase"/>
    <property type="match status" value="1"/>
</dbReference>
<dbReference type="InterPro" id="IPR029058">
    <property type="entry name" value="AB_hydrolase_fold"/>
</dbReference>
<sequence length="747" mass="86584">MLSTLFSVLFFGAWGQKTIDPSHYENANSFLYENVHNKKIFSAHVKPHWFEDSTGVWFIEHTPTGKQYFQVNYADMQKKPLFDHERIAQALSEILSEEVSAAALPIEDLKVRQSEQYELTAKGQPYTLHLEGYQLDTLKPKKAESEQGISPDGVWKAYTKDYNLHIRKTGTDTTYQLSKDGRRWYEYGTYYGWYDLMEGEDGERPEHFWVEWSEDNQWLYTNACDMRQAEKMYLLDWSIDSLYRPQLRSYFRGSPGDTTMVYMEPVFYHVSSGKEVRPNLPRATHINTIDMRWSKTPEVVYLDRLSRGFQHQYIYRFDLNTETLDTLYHEESTTNIDGFTYQLAEEAGLLFFLSEKDGWRQLYSLQLNNKKEKRLTKGEFYIHSIEKIDQEKKKIYFLAAGKEKGSNPYHQRLYSISFSGKNLQLLTPENTHHRIDLSPEGQYFVDNYSTVNTPTKTVLRDLKNGKVIGQLSEAFLHQAGGWKGPEVFTATARDGQTTIYGALWKPTDFDPSQSYPILEYTYTGPHTQLFPKDFNSAYWLQCYAELGFVVLVVDGLGSSGRSKAFHNYSYKNLGGNLEDHILAIRQLGEQYSWLDTTRVGIFGHSAGGYDAAHALLAYPDFYKVAVSSSADHDHRMEKAWWPEMYMGWPVDSAYHEQSNVTLAAQGSLKGKLLLVHGGMDENVNPSATFKLAEALIKADRPFDMLILPSQHHGYQGAYWKYFRKVRWNYFIEHLKGEVPLWDIEKTN</sequence>
<accession>A0ABP9DCI6</accession>
<feature type="domain" description="Dipeptidylpeptidase IV N-terminal" evidence="2">
    <location>
        <begin position="126"/>
        <end position="455"/>
    </location>
</feature>
<dbReference type="Proteomes" id="UP001500298">
    <property type="component" value="Unassembled WGS sequence"/>
</dbReference>
<evidence type="ECO:0000259" key="2">
    <source>
        <dbReference type="Pfam" id="PF00930"/>
    </source>
</evidence>
<protein>
    <submittedName>
        <fullName evidence="3">S9 family peptidase</fullName>
    </submittedName>
</protein>
<evidence type="ECO:0000313" key="3">
    <source>
        <dbReference type="EMBL" id="GAA4836545.1"/>
    </source>
</evidence>